<protein>
    <submittedName>
        <fullName evidence="2">Uncharacterized protein</fullName>
    </submittedName>
</protein>
<proteinExistence type="predicted"/>
<organism evidence="2 3">
    <name type="scientific">Diaporthe ampelina</name>
    <dbReference type="NCBI Taxonomy" id="1214573"/>
    <lineage>
        <taxon>Eukaryota</taxon>
        <taxon>Fungi</taxon>
        <taxon>Dikarya</taxon>
        <taxon>Ascomycota</taxon>
        <taxon>Pezizomycotina</taxon>
        <taxon>Sordariomycetes</taxon>
        <taxon>Sordariomycetidae</taxon>
        <taxon>Diaporthales</taxon>
        <taxon>Diaporthaceae</taxon>
        <taxon>Diaporthe</taxon>
    </lineage>
</organism>
<keyword evidence="3" id="KW-1185">Reference proteome</keyword>
<comment type="caution">
    <text evidence="2">The sequence shown here is derived from an EMBL/GenBank/DDBJ whole genome shotgun (WGS) entry which is preliminary data.</text>
</comment>
<evidence type="ECO:0000313" key="2">
    <source>
        <dbReference type="EMBL" id="KKY39317.1"/>
    </source>
</evidence>
<accession>A0A0G2FYV6</accession>
<feature type="region of interest" description="Disordered" evidence="1">
    <location>
        <begin position="603"/>
        <end position="682"/>
    </location>
</feature>
<evidence type="ECO:0000313" key="3">
    <source>
        <dbReference type="Proteomes" id="UP000034680"/>
    </source>
</evidence>
<feature type="compositionally biased region" description="Low complexity" evidence="1">
    <location>
        <begin position="106"/>
        <end position="124"/>
    </location>
</feature>
<name>A0A0G2FYV6_9PEZI</name>
<reference evidence="2 3" key="2">
    <citation type="submission" date="2015-05" db="EMBL/GenBank/DDBJ databases">
        <authorList>
            <person name="Morales-Cruz A."/>
            <person name="Amrine K.C."/>
            <person name="Cantu D."/>
        </authorList>
    </citation>
    <scope>NUCLEOTIDE SEQUENCE [LARGE SCALE GENOMIC DNA]</scope>
    <source>
        <strain evidence="2">DA912</strain>
    </source>
</reference>
<sequence>MDRKDIGNTAPEATPDPTGPGGYTANQQSSVPTGYNPMAVSTGIVQNYPMAHNPPNVQSQPIGPNYPFVQNIGNGPQRQMFGGTAHMHSTPVENQATPSTSAAFMPQPAQSAQPVQPSQPVAPQKSIDETVEEMKVLLMEEGYNYGGQIRNLRDVARFSEADKRLNRKLTPHLARDFPANDAGEQVLIHNLAFAIRRHATHPQPDSSQQAINCINSKKGITVGLIAGKLVDRCRLAQRGELLLASKYKLEEFPNFMARYREVLHRITIEIHLACSAFESEEWLDRIAAGPYEEWDRKYKNRLANKLKAEKLAHATRLKRANPNFDFKTANATAGGTANVATSSSAAAPSRRPSRRRKRTRVESAADEDEDSQLQTPADQARDQTQNQYQAQINNQAQAGGFAQVSQPSQMEAGDEAQANAATQLSSEAEANYQAQLNHQGQALAYHDHGHNQGPFGQTNEHTQDGGLGGNLLGDPGLPPLSDDRFQQELMGPRSSLRDTFPDQANSQGFPQPGEFQYDGSGIIALAAGQHGGMAHSPFDQGSPAMAQQGTDPEGYLMAGPGFPGLSEAEFRQTLARLDAAAFADHGSPDNAQGFMIGLPAERHGDMAQSPSEQGGFPAVPHQGAGFAAEGEFDFGDGGNVPSSRTMTPGPDADQSLLIDQALQPAPELDGQPGGSSASGQGA</sequence>
<feature type="compositionally biased region" description="Polar residues" evidence="1">
    <location>
        <begin position="91"/>
        <end position="102"/>
    </location>
</feature>
<evidence type="ECO:0000256" key="1">
    <source>
        <dbReference type="SAM" id="MobiDB-lite"/>
    </source>
</evidence>
<dbReference type="EMBL" id="LCUC01000021">
    <property type="protein sequence ID" value="KKY39317.1"/>
    <property type="molecule type" value="Genomic_DNA"/>
</dbReference>
<dbReference type="AlphaFoldDB" id="A0A0G2FYV6"/>
<feature type="region of interest" description="Disordered" evidence="1">
    <location>
        <begin position="335"/>
        <end position="425"/>
    </location>
</feature>
<dbReference type="OrthoDB" id="5244926at2759"/>
<feature type="compositionally biased region" description="Low complexity" evidence="1">
    <location>
        <begin position="335"/>
        <end position="350"/>
    </location>
</feature>
<dbReference type="Proteomes" id="UP000034680">
    <property type="component" value="Unassembled WGS sequence"/>
</dbReference>
<feature type="region of interest" description="Disordered" evidence="1">
    <location>
        <begin position="445"/>
        <end position="515"/>
    </location>
</feature>
<feature type="compositionally biased region" description="Low complexity" evidence="1">
    <location>
        <begin position="383"/>
        <end position="398"/>
    </location>
</feature>
<feature type="region of interest" description="Disordered" evidence="1">
    <location>
        <begin position="1"/>
        <end position="34"/>
    </location>
</feature>
<gene>
    <name evidence="2" type="ORF">UCDDA912_g00670</name>
</gene>
<feature type="region of interest" description="Disordered" evidence="1">
    <location>
        <begin position="90"/>
        <end position="124"/>
    </location>
</feature>
<reference evidence="2 3" key="1">
    <citation type="submission" date="2015-05" db="EMBL/GenBank/DDBJ databases">
        <title>Distinctive expansion of gene families associated with plant cell wall degradation and secondary metabolism in the genomes of grapevine trunk pathogens.</title>
        <authorList>
            <person name="Lawrence D.P."/>
            <person name="Travadon R."/>
            <person name="Rolshausen P.E."/>
            <person name="Baumgartner K."/>
        </authorList>
    </citation>
    <scope>NUCLEOTIDE SEQUENCE [LARGE SCALE GENOMIC DNA]</scope>
    <source>
        <strain evidence="2">DA912</strain>
    </source>
</reference>
<feature type="compositionally biased region" description="Polar residues" evidence="1">
    <location>
        <begin position="24"/>
        <end position="33"/>
    </location>
</feature>